<keyword evidence="11" id="KW-0282">Flagellum</keyword>
<evidence type="ECO:0000256" key="6">
    <source>
        <dbReference type="ARBA" id="ARBA00023163"/>
    </source>
</evidence>
<keyword evidence="12" id="KW-1185">Reference proteome</keyword>
<dbReference type="OrthoDB" id="6120348at2"/>
<name>A0A5Q2QE99_9GAMM</name>
<evidence type="ECO:0000313" key="12">
    <source>
        <dbReference type="Proteomes" id="UP000388235"/>
    </source>
</evidence>
<dbReference type="NCBIfam" id="TIGR03824">
    <property type="entry name" value="FlgM_jcvi"/>
    <property type="match status" value="1"/>
</dbReference>
<accession>A0A5Q2QE99</accession>
<dbReference type="AlphaFoldDB" id="A0A5Q2QE99"/>
<evidence type="ECO:0000256" key="3">
    <source>
        <dbReference type="ARBA" id="ARBA00022491"/>
    </source>
</evidence>
<comment type="function">
    <text evidence="7">Responsible for the coupling of flagellin expression to flagellar assembly by preventing expression of the flagellin genes when a component of the middle class of proteins is defective. It negatively regulates flagellar genes by inhibiting the activity of FliA by directly binding to FliA.</text>
</comment>
<feature type="domain" description="Anti-sigma-28 factor FlgM C-terminal" evidence="10">
    <location>
        <begin position="1"/>
        <end position="43"/>
    </location>
</feature>
<evidence type="ECO:0000313" key="11">
    <source>
        <dbReference type="EMBL" id="QGG80190.1"/>
    </source>
</evidence>
<reference evidence="11 12" key="1">
    <citation type="submission" date="2019-11" db="EMBL/GenBank/DDBJ databases">
        <authorList>
            <person name="Khan S.A."/>
            <person name="Jeon C.O."/>
            <person name="Chun B.H."/>
        </authorList>
    </citation>
    <scope>NUCLEOTIDE SEQUENCE [LARGE SCALE GENOMIC DNA]</scope>
    <source>
        <strain evidence="11 12">IMCC 1097</strain>
    </source>
</reference>
<sequence length="120" mass="12283">MQAVQERAAATSEVDQARVDAIRASIANGSFTVDANKVASAMLGSLAPVLAEQIDQAAADAEAAIERCQNLNQGNAQVLQRLKQKADAIKTVISGGEGQRLYGDKGKTSASGGGRALGEA</sequence>
<dbReference type="EMBL" id="CP045871">
    <property type="protein sequence ID" value="QGG80190.1"/>
    <property type="molecule type" value="Genomic_DNA"/>
</dbReference>
<feature type="compositionally biased region" description="Gly residues" evidence="9">
    <location>
        <begin position="111"/>
        <end position="120"/>
    </location>
</feature>
<evidence type="ECO:0000256" key="1">
    <source>
        <dbReference type="ARBA" id="ARBA00005322"/>
    </source>
</evidence>
<keyword evidence="5" id="KW-0805">Transcription regulation</keyword>
<dbReference type="InterPro" id="IPR031316">
    <property type="entry name" value="FlgM_C"/>
</dbReference>
<evidence type="ECO:0000256" key="7">
    <source>
        <dbReference type="ARBA" id="ARBA00024739"/>
    </source>
</evidence>
<dbReference type="GO" id="GO:0044781">
    <property type="term" value="P:bacterial-type flagellum organization"/>
    <property type="evidence" value="ECO:0007669"/>
    <property type="project" value="UniProtKB-KW"/>
</dbReference>
<evidence type="ECO:0000256" key="5">
    <source>
        <dbReference type="ARBA" id="ARBA00023015"/>
    </source>
</evidence>
<dbReference type="Proteomes" id="UP000388235">
    <property type="component" value="Chromosome"/>
</dbReference>
<organism evidence="11 12">
    <name type="scientific">Litorivicinus lipolyticus</name>
    <dbReference type="NCBI Taxonomy" id="418701"/>
    <lineage>
        <taxon>Bacteria</taxon>
        <taxon>Pseudomonadati</taxon>
        <taxon>Pseudomonadota</taxon>
        <taxon>Gammaproteobacteria</taxon>
        <taxon>Oceanospirillales</taxon>
        <taxon>Litorivicinaceae</taxon>
        <taxon>Litorivicinus</taxon>
    </lineage>
</organism>
<dbReference type="SUPFAM" id="SSF101498">
    <property type="entry name" value="Anti-sigma factor FlgM"/>
    <property type="match status" value="1"/>
</dbReference>
<keyword evidence="11" id="KW-0969">Cilium</keyword>
<gene>
    <name evidence="11" type="primary">flgM</name>
    <name evidence="11" type="ORF">GH975_06215</name>
</gene>
<protein>
    <recommendedName>
        <fullName evidence="2">Negative regulator of flagellin synthesis</fullName>
    </recommendedName>
    <alternativeName>
        <fullName evidence="8">Anti-sigma-28 factor</fullName>
    </alternativeName>
</protein>
<evidence type="ECO:0000256" key="4">
    <source>
        <dbReference type="ARBA" id="ARBA00022795"/>
    </source>
</evidence>
<evidence type="ECO:0000256" key="9">
    <source>
        <dbReference type="SAM" id="MobiDB-lite"/>
    </source>
</evidence>
<feature type="region of interest" description="Disordered" evidence="9">
    <location>
        <begin position="100"/>
        <end position="120"/>
    </location>
</feature>
<dbReference type="InterPro" id="IPR035890">
    <property type="entry name" value="Anti-sigma-28_factor_FlgM_sf"/>
</dbReference>
<evidence type="ECO:0000259" key="10">
    <source>
        <dbReference type="Pfam" id="PF04316"/>
    </source>
</evidence>
<keyword evidence="4" id="KW-1005">Bacterial flagellum biogenesis</keyword>
<comment type="similarity">
    <text evidence="1">Belongs to the FlgM family.</text>
</comment>
<dbReference type="KEGG" id="llp:GH975_06215"/>
<keyword evidence="11" id="KW-0966">Cell projection</keyword>
<dbReference type="GO" id="GO:0045892">
    <property type="term" value="P:negative regulation of DNA-templated transcription"/>
    <property type="evidence" value="ECO:0007669"/>
    <property type="project" value="InterPro"/>
</dbReference>
<evidence type="ECO:0000256" key="8">
    <source>
        <dbReference type="ARBA" id="ARBA00030117"/>
    </source>
</evidence>
<dbReference type="InterPro" id="IPR007412">
    <property type="entry name" value="FlgM"/>
</dbReference>
<keyword evidence="3" id="KW-0678">Repressor</keyword>
<keyword evidence="6" id="KW-0804">Transcription</keyword>
<evidence type="ECO:0000256" key="2">
    <source>
        <dbReference type="ARBA" id="ARBA00017823"/>
    </source>
</evidence>
<proteinExistence type="inferred from homology"/>
<dbReference type="Pfam" id="PF04316">
    <property type="entry name" value="FlgM"/>
    <property type="match status" value="1"/>
</dbReference>